<name>A0A7J9NHM2_METMI</name>
<dbReference type="InterPro" id="IPR002509">
    <property type="entry name" value="NODB_dom"/>
</dbReference>
<dbReference type="Pfam" id="PF01522">
    <property type="entry name" value="Polysacc_deac_1"/>
    <property type="match status" value="1"/>
</dbReference>
<sequence>MKNIYITTDIHNYLPNSYEHQSGFFKETEYLKEYLKIANKYDLKITVFVSGKEVENNIKYYKKLTYDKDIELGGHTYDCFTKYYKGEGYLYKKIYGCAYGPKSLQKQDIEKTTSVLTKLGIHPISWRTHAYSSNRTTRRILKDNGYKIISDLNNKIDNAIKIMECPPNTLPDHENIIHKGIKNTFAKFTIEQWLKKIQLQIKNNEKSIILAHATCQKYIDDFETLKELFEWIYDQNYESKLMKDLVK</sequence>
<evidence type="ECO:0000259" key="1">
    <source>
        <dbReference type="Pfam" id="PF01522"/>
    </source>
</evidence>
<feature type="domain" description="NodB homology" evidence="1">
    <location>
        <begin position="28"/>
        <end position="148"/>
    </location>
</feature>
<dbReference type="InterPro" id="IPR011330">
    <property type="entry name" value="Glyco_hydro/deAcase_b/a-brl"/>
</dbReference>
<dbReference type="AlphaFoldDB" id="A0A7J9NHM2"/>
<evidence type="ECO:0000313" key="2">
    <source>
        <dbReference type="EMBL" id="MBA2840127.1"/>
    </source>
</evidence>
<protein>
    <submittedName>
        <fullName evidence="2">Peptidoglycan/xylan/chitin deacetylase (PgdA/CDA1 family)</fullName>
    </submittedName>
</protein>
<accession>A0A7J9NHM2</accession>
<gene>
    <name evidence="2" type="ORF">HNP87_000639</name>
</gene>
<dbReference type="GO" id="GO:0005975">
    <property type="term" value="P:carbohydrate metabolic process"/>
    <property type="evidence" value="ECO:0007669"/>
    <property type="project" value="InterPro"/>
</dbReference>
<organism evidence="2 3">
    <name type="scientific">Methanococcus maripaludis</name>
    <name type="common">Methanococcus deltae</name>
    <dbReference type="NCBI Taxonomy" id="39152"/>
    <lineage>
        <taxon>Archaea</taxon>
        <taxon>Methanobacteriati</taxon>
        <taxon>Methanobacteriota</taxon>
        <taxon>Methanomada group</taxon>
        <taxon>Methanococci</taxon>
        <taxon>Methanococcales</taxon>
        <taxon>Methanococcaceae</taxon>
        <taxon>Methanococcus</taxon>
    </lineage>
</organism>
<comment type="caution">
    <text evidence="2">The sequence shown here is derived from an EMBL/GenBank/DDBJ whole genome shotgun (WGS) entry which is preliminary data.</text>
</comment>
<dbReference type="Gene3D" id="3.20.20.370">
    <property type="entry name" value="Glycoside hydrolase/deacetylase"/>
    <property type="match status" value="1"/>
</dbReference>
<dbReference type="Proteomes" id="UP000563838">
    <property type="component" value="Unassembled WGS sequence"/>
</dbReference>
<dbReference type="GO" id="GO:0016810">
    <property type="term" value="F:hydrolase activity, acting on carbon-nitrogen (but not peptide) bonds"/>
    <property type="evidence" value="ECO:0007669"/>
    <property type="project" value="InterPro"/>
</dbReference>
<proteinExistence type="predicted"/>
<dbReference type="EMBL" id="JACDUI010000001">
    <property type="protein sequence ID" value="MBA2840127.1"/>
    <property type="molecule type" value="Genomic_DNA"/>
</dbReference>
<evidence type="ECO:0000313" key="3">
    <source>
        <dbReference type="Proteomes" id="UP000563838"/>
    </source>
</evidence>
<dbReference type="RefSeq" id="WP_181487614.1">
    <property type="nucleotide sequence ID" value="NZ_JACDUI010000001.1"/>
</dbReference>
<reference evidence="2 3" key="1">
    <citation type="submission" date="2020-07" db="EMBL/GenBank/DDBJ databases">
        <title>Genomic Encyclopedia of Type Strains, Phase IV (KMG-V): Genome sequencing to study the core and pangenomes of soil and plant-associated prokaryotes.</title>
        <authorList>
            <person name="Whitman W."/>
        </authorList>
    </citation>
    <scope>NUCLEOTIDE SEQUENCE [LARGE SCALE GENOMIC DNA]</scope>
    <source>
        <strain evidence="2 3">A4</strain>
    </source>
</reference>
<dbReference type="SUPFAM" id="SSF88713">
    <property type="entry name" value="Glycoside hydrolase/deacetylase"/>
    <property type="match status" value="1"/>
</dbReference>